<reference evidence="1" key="1">
    <citation type="submission" date="2018-12" db="EMBL/GenBank/DDBJ databases">
        <authorList>
            <person name="Syme R.A."/>
            <person name="Farfan-Caceres L."/>
            <person name="Lichtenzveig J."/>
        </authorList>
    </citation>
    <scope>NUCLEOTIDE SEQUENCE</scope>
    <source>
        <strain evidence="1">Al4</strain>
    </source>
</reference>
<comment type="caution">
    <text evidence="1">The sequence shown here is derived from an EMBL/GenBank/DDBJ whole genome shotgun (WGS) entry which is preliminary data.</text>
</comment>
<sequence length="112" mass="12632">MSTSSTTSYKVIRPAANPAVLRGHIGDLPPQVLHRILHWKLLANGELPAVAAFVVATPFLAEQAGGSALLTACGLDWTTVMWQQDVDFWMRFRQLRQEQDREKSAREEWSTR</sequence>
<organism evidence="1 2">
    <name type="scientific">Ascochyta lentis</name>
    <dbReference type="NCBI Taxonomy" id="205686"/>
    <lineage>
        <taxon>Eukaryota</taxon>
        <taxon>Fungi</taxon>
        <taxon>Dikarya</taxon>
        <taxon>Ascomycota</taxon>
        <taxon>Pezizomycotina</taxon>
        <taxon>Dothideomycetes</taxon>
        <taxon>Pleosporomycetidae</taxon>
        <taxon>Pleosporales</taxon>
        <taxon>Pleosporineae</taxon>
        <taxon>Didymellaceae</taxon>
        <taxon>Ascochyta</taxon>
    </lineage>
</organism>
<evidence type="ECO:0000313" key="1">
    <source>
        <dbReference type="EMBL" id="KAF9693757.1"/>
    </source>
</evidence>
<name>A0A8H7MHS4_9PLEO</name>
<dbReference type="OrthoDB" id="10413921at2759"/>
<protein>
    <submittedName>
        <fullName evidence="1">Uncharacterized protein</fullName>
    </submittedName>
</protein>
<keyword evidence="2" id="KW-1185">Reference proteome</keyword>
<gene>
    <name evidence="1" type="ORF">EKO04_008442</name>
</gene>
<accession>A0A8H7MHS4</accession>
<dbReference type="AlphaFoldDB" id="A0A8H7MHS4"/>
<reference evidence="1" key="2">
    <citation type="submission" date="2020-09" db="EMBL/GenBank/DDBJ databases">
        <title>Reference genome assembly for Australian Ascochyta lentis isolate Al4.</title>
        <authorList>
            <person name="Lee R.C."/>
            <person name="Farfan-Caceres L.M."/>
            <person name="Debler J.W."/>
            <person name="Williams A.H."/>
            <person name="Henares B.M."/>
        </authorList>
    </citation>
    <scope>NUCLEOTIDE SEQUENCE</scope>
    <source>
        <strain evidence="1">Al4</strain>
    </source>
</reference>
<dbReference type="EMBL" id="RZGK01000015">
    <property type="protein sequence ID" value="KAF9693757.1"/>
    <property type="molecule type" value="Genomic_DNA"/>
</dbReference>
<proteinExistence type="predicted"/>
<dbReference type="Proteomes" id="UP000651452">
    <property type="component" value="Unassembled WGS sequence"/>
</dbReference>
<evidence type="ECO:0000313" key="2">
    <source>
        <dbReference type="Proteomes" id="UP000651452"/>
    </source>
</evidence>